<evidence type="ECO:0000313" key="8">
    <source>
        <dbReference type="Proteomes" id="UP000073492"/>
    </source>
</evidence>
<dbReference type="InterPro" id="IPR020946">
    <property type="entry name" value="Flavin_mOase-like"/>
</dbReference>
<keyword evidence="3" id="KW-0274">FAD</keyword>
<dbReference type="InterPro" id="IPR000960">
    <property type="entry name" value="Flavin_mOase"/>
</dbReference>
<evidence type="ECO:0000256" key="6">
    <source>
        <dbReference type="SAM" id="SignalP"/>
    </source>
</evidence>
<dbReference type="SUPFAM" id="SSF51905">
    <property type="entry name" value="FAD/NAD(P)-binding domain"/>
    <property type="match status" value="2"/>
</dbReference>
<dbReference type="Proteomes" id="UP000073492">
    <property type="component" value="Unassembled WGS sequence"/>
</dbReference>
<comment type="caution">
    <text evidence="7">The sequence shown here is derived from an EMBL/GenBank/DDBJ whole genome shotgun (WGS) entry which is preliminary data.</text>
</comment>
<proteinExistence type="inferred from homology"/>
<evidence type="ECO:0000256" key="2">
    <source>
        <dbReference type="ARBA" id="ARBA00022630"/>
    </source>
</evidence>
<comment type="similarity">
    <text evidence="1">Belongs to the FMO family.</text>
</comment>
<protein>
    <recommendedName>
        <fullName evidence="9">FAD dependent oxidoreductase domain-containing protein</fullName>
    </recommendedName>
</protein>
<accession>A0A139ID68</accession>
<sequence length="483" mass="54218">MSTKRQVAIIGAGVSGLAAASYLCAEGCQVTIYEQKPSAGGLWNRHRSRFEVEQPVYESLETNVSRQLMTFSDKKWRAHVQLMPHNSSVCEYLQEYESKLLTRYRNSNGEETLHIEYNAKVVRVEKVSRNYTAKWEVEANVAQYDKKIKREVSHFDAVVVAAGNYQEQNCPIYPGIEDWFKKGPRYLIHSIEFDGPDSYKDQNVLIVGYSASGYDISDQLTSAAKNRPKNVYISTSKPNQTFAPGIRASHVMPRPAHFDVATRVVTFVNGAKVTDIDSVILCTGYKYNFDFVRTKAGGHDIPLFPIGPNVDNIYKHIFYISDNTLAFVGLPTGGASFIIAEAQSAVIARVFANRLAVISRSNMKAEYDRLLAEHNNRMSRGNGDIQSYHNLGQNADKEYVNMLCAWAAEVPTIGQSKLPPYWCGCMDTARQHSGPARAVFKQLSPEEKKKHPSYESLGFSTQKRCTIKHNGGRGIRYASCYLD</sequence>
<dbReference type="PANTHER" id="PTHR23023">
    <property type="entry name" value="DIMETHYLANILINE MONOOXYGENASE"/>
    <property type="match status" value="1"/>
</dbReference>
<dbReference type="GO" id="GO:0050660">
    <property type="term" value="F:flavin adenine dinucleotide binding"/>
    <property type="evidence" value="ECO:0007669"/>
    <property type="project" value="InterPro"/>
</dbReference>
<keyword evidence="2" id="KW-0285">Flavoprotein</keyword>
<name>A0A139ID68_9PEZI</name>
<reference evidence="7 8" key="1">
    <citation type="submission" date="2015-07" db="EMBL/GenBank/DDBJ databases">
        <title>Comparative genomics of the Sigatoka disease complex on banana suggests a link between parallel evolutionary changes in Pseudocercospora fijiensis and Pseudocercospora eumusae and increased virulence on the banana host.</title>
        <authorList>
            <person name="Chang T.-C."/>
            <person name="Salvucci A."/>
            <person name="Crous P.W."/>
            <person name="Stergiopoulos I."/>
        </authorList>
    </citation>
    <scope>NUCLEOTIDE SEQUENCE [LARGE SCALE GENOMIC DNA]</scope>
    <source>
        <strain evidence="7 8">CBS 116634</strain>
    </source>
</reference>
<keyword evidence="8" id="KW-1185">Reference proteome</keyword>
<keyword evidence="6" id="KW-0732">Signal</keyword>
<dbReference type="GO" id="GO:0004499">
    <property type="term" value="F:N,N-dimethylaniline monooxygenase activity"/>
    <property type="evidence" value="ECO:0007669"/>
    <property type="project" value="InterPro"/>
</dbReference>
<evidence type="ECO:0000256" key="3">
    <source>
        <dbReference type="ARBA" id="ARBA00022827"/>
    </source>
</evidence>
<evidence type="ECO:0000256" key="4">
    <source>
        <dbReference type="ARBA" id="ARBA00022857"/>
    </source>
</evidence>
<dbReference type="AlphaFoldDB" id="A0A139ID68"/>
<gene>
    <name evidence="7" type="ORF">AC579_4507</name>
</gene>
<keyword evidence="5" id="KW-0560">Oxidoreductase</keyword>
<dbReference type="GO" id="GO:0050661">
    <property type="term" value="F:NADP binding"/>
    <property type="evidence" value="ECO:0007669"/>
    <property type="project" value="InterPro"/>
</dbReference>
<organism evidence="7 8">
    <name type="scientific">Pseudocercospora musae</name>
    <dbReference type="NCBI Taxonomy" id="113226"/>
    <lineage>
        <taxon>Eukaryota</taxon>
        <taxon>Fungi</taxon>
        <taxon>Dikarya</taxon>
        <taxon>Ascomycota</taxon>
        <taxon>Pezizomycotina</taxon>
        <taxon>Dothideomycetes</taxon>
        <taxon>Dothideomycetidae</taxon>
        <taxon>Mycosphaerellales</taxon>
        <taxon>Mycosphaerellaceae</taxon>
        <taxon>Pseudocercospora</taxon>
    </lineage>
</organism>
<dbReference type="Gene3D" id="3.50.50.60">
    <property type="entry name" value="FAD/NAD(P)-binding domain"/>
    <property type="match status" value="2"/>
</dbReference>
<dbReference type="PRINTS" id="PR00370">
    <property type="entry name" value="FMOXYGENASE"/>
</dbReference>
<evidence type="ECO:0000256" key="5">
    <source>
        <dbReference type="ARBA" id="ARBA00023002"/>
    </source>
</evidence>
<dbReference type="Pfam" id="PF00743">
    <property type="entry name" value="FMO-like"/>
    <property type="match status" value="2"/>
</dbReference>
<dbReference type="InterPro" id="IPR050346">
    <property type="entry name" value="FMO-like"/>
</dbReference>
<feature type="signal peptide" evidence="6">
    <location>
        <begin position="1"/>
        <end position="19"/>
    </location>
</feature>
<evidence type="ECO:0000256" key="1">
    <source>
        <dbReference type="ARBA" id="ARBA00009183"/>
    </source>
</evidence>
<dbReference type="InterPro" id="IPR036188">
    <property type="entry name" value="FAD/NAD-bd_sf"/>
</dbReference>
<dbReference type="EMBL" id="LFZO01000144">
    <property type="protein sequence ID" value="KXT12660.1"/>
    <property type="molecule type" value="Genomic_DNA"/>
</dbReference>
<keyword evidence="4" id="KW-0521">NADP</keyword>
<dbReference type="OrthoDB" id="66881at2759"/>
<evidence type="ECO:0000313" key="7">
    <source>
        <dbReference type="EMBL" id="KXT12660.1"/>
    </source>
</evidence>
<evidence type="ECO:0008006" key="9">
    <source>
        <dbReference type="Google" id="ProtNLM"/>
    </source>
</evidence>
<feature type="chain" id="PRO_5007297379" description="FAD dependent oxidoreductase domain-containing protein" evidence="6">
    <location>
        <begin position="20"/>
        <end position="483"/>
    </location>
</feature>